<dbReference type="OrthoDB" id="441446at2759"/>
<comment type="similarity">
    <text evidence="1">Belongs to the nuclease type I family.</text>
</comment>
<dbReference type="Gene3D" id="1.10.575.10">
    <property type="entry name" value="P1 Nuclease"/>
    <property type="match status" value="1"/>
</dbReference>
<dbReference type="GO" id="GO:0004519">
    <property type="term" value="F:endonuclease activity"/>
    <property type="evidence" value="ECO:0007669"/>
    <property type="project" value="UniProtKB-KW"/>
</dbReference>
<dbReference type="PANTHER" id="PTHR33146:SF29">
    <property type="entry name" value="S1_P1 NUCLEASE"/>
    <property type="match status" value="1"/>
</dbReference>
<evidence type="ECO:0000256" key="4">
    <source>
        <dbReference type="ARBA" id="ARBA00022759"/>
    </source>
</evidence>
<organism evidence="9 10">
    <name type="scientific">Hebeloma cylindrosporum</name>
    <dbReference type="NCBI Taxonomy" id="76867"/>
    <lineage>
        <taxon>Eukaryota</taxon>
        <taxon>Fungi</taxon>
        <taxon>Dikarya</taxon>
        <taxon>Basidiomycota</taxon>
        <taxon>Agaricomycotina</taxon>
        <taxon>Agaricomycetes</taxon>
        <taxon>Agaricomycetidae</taxon>
        <taxon>Agaricales</taxon>
        <taxon>Agaricineae</taxon>
        <taxon>Hymenogastraceae</taxon>
        <taxon>Hebeloma</taxon>
    </lineage>
</organism>
<dbReference type="STRING" id="686832.A0A0C2YML5"/>
<dbReference type="EMBL" id="KN831778">
    <property type="protein sequence ID" value="KIM42247.1"/>
    <property type="molecule type" value="Genomic_DNA"/>
</dbReference>
<evidence type="ECO:0008006" key="11">
    <source>
        <dbReference type="Google" id="ProtNLM"/>
    </source>
</evidence>
<dbReference type="InterPro" id="IPR003154">
    <property type="entry name" value="S1/P1nuclease"/>
</dbReference>
<protein>
    <recommendedName>
        <fullName evidence="11">Phospholipase C/P1 nuclease</fullName>
    </recommendedName>
</protein>
<dbReference type="GO" id="GO:0016788">
    <property type="term" value="F:hydrolase activity, acting on ester bonds"/>
    <property type="evidence" value="ECO:0007669"/>
    <property type="project" value="InterPro"/>
</dbReference>
<dbReference type="Proteomes" id="UP000053424">
    <property type="component" value="Unassembled WGS sequence"/>
</dbReference>
<dbReference type="GO" id="GO:0006308">
    <property type="term" value="P:DNA catabolic process"/>
    <property type="evidence" value="ECO:0007669"/>
    <property type="project" value="InterPro"/>
</dbReference>
<evidence type="ECO:0000256" key="5">
    <source>
        <dbReference type="ARBA" id="ARBA00022801"/>
    </source>
</evidence>
<keyword evidence="2" id="KW-0540">Nuclease</keyword>
<evidence type="ECO:0000313" key="10">
    <source>
        <dbReference type="Proteomes" id="UP000053424"/>
    </source>
</evidence>
<dbReference type="HOGENOM" id="CLU_044365_2_0_1"/>
<reference evidence="10" key="2">
    <citation type="submission" date="2015-01" db="EMBL/GenBank/DDBJ databases">
        <title>Evolutionary Origins and Diversification of the Mycorrhizal Mutualists.</title>
        <authorList>
            <consortium name="DOE Joint Genome Institute"/>
            <consortium name="Mycorrhizal Genomics Consortium"/>
            <person name="Kohler A."/>
            <person name="Kuo A."/>
            <person name="Nagy L.G."/>
            <person name="Floudas D."/>
            <person name="Copeland A."/>
            <person name="Barry K.W."/>
            <person name="Cichocki N."/>
            <person name="Veneault-Fourrey C."/>
            <person name="LaButti K."/>
            <person name="Lindquist E.A."/>
            <person name="Lipzen A."/>
            <person name="Lundell T."/>
            <person name="Morin E."/>
            <person name="Murat C."/>
            <person name="Riley R."/>
            <person name="Ohm R."/>
            <person name="Sun H."/>
            <person name="Tunlid A."/>
            <person name="Henrissat B."/>
            <person name="Grigoriev I.V."/>
            <person name="Hibbett D.S."/>
            <person name="Martin F."/>
        </authorList>
    </citation>
    <scope>NUCLEOTIDE SEQUENCE [LARGE SCALE GENOMIC DNA]</scope>
    <source>
        <strain evidence="10">h7</strain>
    </source>
</reference>
<evidence type="ECO:0000256" key="3">
    <source>
        <dbReference type="ARBA" id="ARBA00022723"/>
    </source>
</evidence>
<dbReference type="PANTHER" id="PTHR33146">
    <property type="entry name" value="ENDONUCLEASE 4"/>
    <property type="match status" value="1"/>
</dbReference>
<evidence type="ECO:0000256" key="2">
    <source>
        <dbReference type="ARBA" id="ARBA00022722"/>
    </source>
</evidence>
<feature type="region of interest" description="Disordered" evidence="8">
    <location>
        <begin position="281"/>
        <end position="307"/>
    </location>
</feature>
<gene>
    <name evidence="9" type="ORF">M413DRAFT_444683</name>
</gene>
<dbReference type="GO" id="GO:0046872">
    <property type="term" value="F:metal ion binding"/>
    <property type="evidence" value="ECO:0007669"/>
    <property type="project" value="UniProtKB-KW"/>
</dbReference>
<evidence type="ECO:0000256" key="8">
    <source>
        <dbReference type="SAM" id="MobiDB-lite"/>
    </source>
</evidence>
<dbReference type="InterPro" id="IPR008947">
    <property type="entry name" value="PLipase_C/P1_nuclease_dom_sf"/>
</dbReference>
<dbReference type="Pfam" id="PF02265">
    <property type="entry name" value="S1-P1_nuclease"/>
    <property type="match status" value="1"/>
</dbReference>
<sequence length="371" mass="40831">MRLSSTVPVGALLYGIQYLPGAYAWGAAGHEIVATIAQMYLHPTVLPTLCEILDLPTSKCHIAAVATWADQHRNQMRWSAPLHYVGSLDDFPSKTCAFPGPHLWAGRKGINVLDGIQNTTKLLQDWVNEDVSDAVASEALKFLIHFMGDMHQPLHLTGRERGGNSVKVQFGRRHTNLHSLWDGFLIAKAVRTVPRNYSQPLPYPQVEKALRGTIYDPYIRRILWEGILNPWGEDLPKWLNCPTPAPTSNGGSGGGLLGMWETIYTATAKVAQLFMKDGVDINPDGPVHGDEEAEGEGDDDLSPDDRPLLDLDKPEYAGVIEKEMIVEKLLAQGGIRLAGLLNYLFAHDNMGSRSPAPFLQVVDSVKGWNGI</sequence>
<dbReference type="CDD" id="cd11010">
    <property type="entry name" value="S1-P1_nuclease"/>
    <property type="match status" value="1"/>
</dbReference>
<evidence type="ECO:0000256" key="6">
    <source>
        <dbReference type="ARBA" id="ARBA00023157"/>
    </source>
</evidence>
<keyword evidence="3" id="KW-0479">Metal-binding</keyword>
<keyword evidence="7" id="KW-0325">Glycoprotein</keyword>
<dbReference type="GO" id="GO:0003676">
    <property type="term" value="F:nucleic acid binding"/>
    <property type="evidence" value="ECO:0007669"/>
    <property type="project" value="InterPro"/>
</dbReference>
<name>A0A0C2YML5_HEBCY</name>
<keyword evidence="6" id="KW-1015">Disulfide bond</keyword>
<dbReference type="AlphaFoldDB" id="A0A0C2YML5"/>
<keyword evidence="10" id="KW-1185">Reference proteome</keyword>
<keyword evidence="4" id="KW-0255">Endonuclease</keyword>
<evidence type="ECO:0000256" key="1">
    <source>
        <dbReference type="ARBA" id="ARBA00009547"/>
    </source>
</evidence>
<dbReference type="SUPFAM" id="SSF48537">
    <property type="entry name" value="Phospholipase C/P1 nuclease"/>
    <property type="match status" value="1"/>
</dbReference>
<reference evidence="9 10" key="1">
    <citation type="submission" date="2014-04" db="EMBL/GenBank/DDBJ databases">
        <authorList>
            <consortium name="DOE Joint Genome Institute"/>
            <person name="Kuo A."/>
            <person name="Gay G."/>
            <person name="Dore J."/>
            <person name="Kohler A."/>
            <person name="Nagy L.G."/>
            <person name="Floudas D."/>
            <person name="Copeland A."/>
            <person name="Barry K.W."/>
            <person name="Cichocki N."/>
            <person name="Veneault-Fourrey C."/>
            <person name="LaButti K."/>
            <person name="Lindquist E.A."/>
            <person name="Lipzen A."/>
            <person name="Lundell T."/>
            <person name="Morin E."/>
            <person name="Murat C."/>
            <person name="Sun H."/>
            <person name="Tunlid A."/>
            <person name="Henrissat B."/>
            <person name="Grigoriev I.V."/>
            <person name="Hibbett D.S."/>
            <person name="Martin F."/>
            <person name="Nordberg H.P."/>
            <person name="Cantor M.N."/>
            <person name="Hua S.X."/>
        </authorList>
    </citation>
    <scope>NUCLEOTIDE SEQUENCE [LARGE SCALE GENOMIC DNA]</scope>
    <source>
        <strain evidence="10">h7</strain>
    </source>
</reference>
<accession>A0A0C2YML5</accession>
<evidence type="ECO:0000256" key="7">
    <source>
        <dbReference type="ARBA" id="ARBA00023180"/>
    </source>
</evidence>
<evidence type="ECO:0000313" key="9">
    <source>
        <dbReference type="EMBL" id="KIM42247.1"/>
    </source>
</evidence>
<proteinExistence type="inferred from homology"/>
<keyword evidence="5" id="KW-0378">Hydrolase</keyword>
<feature type="compositionally biased region" description="Acidic residues" evidence="8">
    <location>
        <begin position="291"/>
        <end position="302"/>
    </location>
</feature>